<dbReference type="InterPro" id="IPR010290">
    <property type="entry name" value="TM_effector"/>
</dbReference>
<dbReference type="PANTHER" id="PTHR23513:SF6">
    <property type="entry name" value="MAJOR FACILITATOR SUPERFAMILY ASSOCIATED DOMAIN-CONTAINING PROTEIN"/>
    <property type="match status" value="1"/>
</dbReference>
<dbReference type="RefSeq" id="WP_121390179.1">
    <property type="nucleotide sequence ID" value="NZ_RCDD01000001.1"/>
</dbReference>
<reference evidence="9 10" key="1">
    <citation type="submission" date="2018-10" db="EMBL/GenBank/DDBJ databases">
        <title>Genomic Encyclopedia of Archaeal and Bacterial Type Strains, Phase II (KMG-II): from individual species to whole genera.</title>
        <authorList>
            <person name="Goeker M."/>
        </authorList>
    </citation>
    <scope>NUCLEOTIDE SEQUENCE [LARGE SCALE GENOMIC DNA]</scope>
    <source>
        <strain evidence="9 10">DSM 45657</strain>
    </source>
</reference>
<keyword evidence="2" id="KW-0813">Transport</keyword>
<feature type="transmembrane region" description="Helical" evidence="8">
    <location>
        <begin position="352"/>
        <end position="374"/>
    </location>
</feature>
<feature type="transmembrane region" description="Helical" evidence="8">
    <location>
        <begin position="229"/>
        <end position="249"/>
    </location>
</feature>
<keyword evidence="4 8" id="KW-0812">Transmembrane</keyword>
<feature type="transmembrane region" description="Helical" evidence="8">
    <location>
        <begin position="255"/>
        <end position="275"/>
    </location>
</feature>
<evidence type="ECO:0000256" key="6">
    <source>
        <dbReference type="ARBA" id="ARBA00023136"/>
    </source>
</evidence>
<keyword evidence="10" id="KW-1185">Reference proteome</keyword>
<feature type="transmembrane region" description="Helical" evidence="8">
    <location>
        <begin position="380"/>
        <end position="399"/>
    </location>
</feature>
<feature type="region of interest" description="Disordered" evidence="7">
    <location>
        <begin position="407"/>
        <end position="445"/>
    </location>
</feature>
<keyword evidence="6 8" id="KW-0472">Membrane</keyword>
<proteinExistence type="predicted"/>
<evidence type="ECO:0000256" key="4">
    <source>
        <dbReference type="ARBA" id="ARBA00022692"/>
    </source>
</evidence>
<dbReference type="AlphaFoldDB" id="A0A421BB02"/>
<keyword evidence="5 8" id="KW-1133">Transmembrane helix</keyword>
<sequence length="445" mass="46301">MTSTLRGHPGFRLLWVGDTIAQFGTAIASVVLPLLAVGVLHATPGQMGVLVAAETAAFLLIGLPAGAWVDRVRRRPLMIRMDLVRAALLLSIPVAGLLGVLSFTQLVVVALLVGTCTVFFDIAYQSYLPALVGRDHLMEGNAKLQASQSVAVFSGPALGGGLTGLIGAATTLAGTGLGYLASALCLSRITTDEPRPERLPDRNLRAEVAEGLRFVVTNRRLRAIAGCTASWNLFFGVQGAVLVLFMVRVLGLSPAAVGVVLGLTGVGGIVGAAVSARVIRVLGQARAIWLVPAVGALFGPLIPLAGPDWRLGLIVVGEVAIGFTGVVYNVAQISYRQAICPDHLLGRMNASIRFLVWGTLPLGALAGGALGTALGIRQTMWIAVAGWALSCLWVVFSPLRTEREITTEATEANGGHTTSNLAPRARTGGGLSSRRDAGPDHDVLG</sequence>
<gene>
    <name evidence="9" type="ORF">CLV68_2088</name>
</gene>
<dbReference type="Gene3D" id="1.20.1250.20">
    <property type="entry name" value="MFS general substrate transporter like domains"/>
    <property type="match status" value="1"/>
</dbReference>
<evidence type="ECO:0000256" key="8">
    <source>
        <dbReference type="SAM" id="Phobius"/>
    </source>
</evidence>
<feature type="transmembrane region" description="Helical" evidence="8">
    <location>
        <begin position="106"/>
        <end position="124"/>
    </location>
</feature>
<comment type="subcellular location">
    <subcellularLocation>
        <location evidence="1">Cell membrane</location>
        <topology evidence="1">Multi-pass membrane protein</topology>
    </subcellularLocation>
</comment>
<accession>A0A421BB02</accession>
<dbReference type="Proteomes" id="UP000282454">
    <property type="component" value="Unassembled WGS sequence"/>
</dbReference>
<dbReference type="PANTHER" id="PTHR23513">
    <property type="entry name" value="INTEGRAL MEMBRANE EFFLUX PROTEIN-RELATED"/>
    <property type="match status" value="1"/>
</dbReference>
<comment type="caution">
    <text evidence="9">The sequence shown here is derived from an EMBL/GenBank/DDBJ whole genome shotgun (WGS) entry which is preliminary data.</text>
</comment>
<evidence type="ECO:0000256" key="7">
    <source>
        <dbReference type="SAM" id="MobiDB-lite"/>
    </source>
</evidence>
<evidence type="ECO:0000256" key="1">
    <source>
        <dbReference type="ARBA" id="ARBA00004651"/>
    </source>
</evidence>
<feature type="transmembrane region" description="Helical" evidence="8">
    <location>
        <begin position="81"/>
        <end position="100"/>
    </location>
</feature>
<dbReference type="GO" id="GO:0005886">
    <property type="term" value="C:plasma membrane"/>
    <property type="evidence" value="ECO:0007669"/>
    <property type="project" value="UniProtKB-SubCell"/>
</dbReference>
<evidence type="ECO:0000256" key="5">
    <source>
        <dbReference type="ARBA" id="ARBA00022989"/>
    </source>
</evidence>
<evidence type="ECO:0000313" key="9">
    <source>
        <dbReference type="EMBL" id="RLK61547.1"/>
    </source>
</evidence>
<organism evidence="9 10">
    <name type="scientific">Actinokineospora cianjurensis</name>
    <dbReference type="NCBI Taxonomy" id="585224"/>
    <lineage>
        <taxon>Bacteria</taxon>
        <taxon>Bacillati</taxon>
        <taxon>Actinomycetota</taxon>
        <taxon>Actinomycetes</taxon>
        <taxon>Pseudonocardiales</taxon>
        <taxon>Pseudonocardiaceae</taxon>
        <taxon>Actinokineospora</taxon>
    </lineage>
</organism>
<feature type="transmembrane region" description="Helical" evidence="8">
    <location>
        <begin position="47"/>
        <end position="69"/>
    </location>
</feature>
<dbReference type="SUPFAM" id="SSF103473">
    <property type="entry name" value="MFS general substrate transporter"/>
    <property type="match status" value="1"/>
</dbReference>
<evidence type="ECO:0000256" key="3">
    <source>
        <dbReference type="ARBA" id="ARBA00022475"/>
    </source>
</evidence>
<protein>
    <submittedName>
        <fullName evidence="9">Putative MFS family arabinose efflux permease</fullName>
    </submittedName>
</protein>
<evidence type="ECO:0000256" key="2">
    <source>
        <dbReference type="ARBA" id="ARBA00022448"/>
    </source>
</evidence>
<evidence type="ECO:0000313" key="10">
    <source>
        <dbReference type="Proteomes" id="UP000282454"/>
    </source>
</evidence>
<name>A0A421BB02_9PSEU</name>
<feature type="compositionally biased region" description="Basic and acidic residues" evidence="7">
    <location>
        <begin position="433"/>
        <end position="445"/>
    </location>
</feature>
<dbReference type="Pfam" id="PF05977">
    <property type="entry name" value="MFS_3"/>
    <property type="match status" value="1"/>
</dbReference>
<feature type="transmembrane region" description="Helical" evidence="8">
    <location>
        <begin position="287"/>
        <end position="305"/>
    </location>
</feature>
<dbReference type="OrthoDB" id="9815525at2"/>
<dbReference type="EMBL" id="RCDD01000001">
    <property type="protein sequence ID" value="RLK61547.1"/>
    <property type="molecule type" value="Genomic_DNA"/>
</dbReference>
<feature type="transmembrane region" description="Helical" evidence="8">
    <location>
        <begin position="20"/>
        <end position="41"/>
    </location>
</feature>
<dbReference type="InterPro" id="IPR036259">
    <property type="entry name" value="MFS_trans_sf"/>
</dbReference>
<feature type="transmembrane region" description="Helical" evidence="8">
    <location>
        <begin position="311"/>
        <end position="331"/>
    </location>
</feature>
<keyword evidence="3" id="KW-1003">Cell membrane</keyword>
<dbReference type="CDD" id="cd06173">
    <property type="entry name" value="MFS_MefA_like"/>
    <property type="match status" value="1"/>
</dbReference>